<protein>
    <submittedName>
        <fullName evidence="2">Serine/threonine-protein kinase receptor</fullName>
    </submittedName>
</protein>
<dbReference type="PANTHER" id="PTHR32444:SF183">
    <property type="entry name" value="APPLE DOMAIN-CONTAINING PROTEIN"/>
    <property type="match status" value="1"/>
</dbReference>
<dbReference type="InterPro" id="IPR001245">
    <property type="entry name" value="Ser-Thr/Tyr_kinase_cat_dom"/>
</dbReference>
<organism evidence="2 3">
    <name type="scientific">Cajanus cajan</name>
    <name type="common">Pigeon pea</name>
    <name type="synonym">Cajanus indicus</name>
    <dbReference type="NCBI Taxonomy" id="3821"/>
    <lineage>
        <taxon>Eukaryota</taxon>
        <taxon>Viridiplantae</taxon>
        <taxon>Streptophyta</taxon>
        <taxon>Embryophyta</taxon>
        <taxon>Tracheophyta</taxon>
        <taxon>Spermatophyta</taxon>
        <taxon>Magnoliopsida</taxon>
        <taxon>eudicotyledons</taxon>
        <taxon>Gunneridae</taxon>
        <taxon>Pentapetalae</taxon>
        <taxon>rosids</taxon>
        <taxon>fabids</taxon>
        <taxon>Fabales</taxon>
        <taxon>Fabaceae</taxon>
        <taxon>Papilionoideae</taxon>
        <taxon>50 kb inversion clade</taxon>
        <taxon>NPAAA clade</taxon>
        <taxon>indigoferoid/millettioid clade</taxon>
        <taxon>Phaseoleae</taxon>
        <taxon>Cajanus</taxon>
    </lineage>
</organism>
<feature type="domain" description="Serine-threonine/tyrosine-protein kinase catalytic" evidence="1">
    <location>
        <begin position="210"/>
        <end position="258"/>
    </location>
</feature>
<dbReference type="Proteomes" id="UP000075243">
    <property type="component" value="Unassembled WGS sequence"/>
</dbReference>
<evidence type="ECO:0000313" key="3">
    <source>
        <dbReference type="Proteomes" id="UP000075243"/>
    </source>
</evidence>
<keyword evidence="2" id="KW-0808">Transferase</keyword>
<keyword evidence="3" id="KW-1185">Reference proteome</keyword>
<accession>A0A151RJN3</accession>
<dbReference type="Gene3D" id="1.10.510.10">
    <property type="entry name" value="Transferase(Phosphotransferase) domain 1"/>
    <property type="match status" value="1"/>
</dbReference>
<name>A0A151RJN3_CAJCA</name>
<evidence type="ECO:0000313" key="2">
    <source>
        <dbReference type="EMBL" id="KYP42769.1"/>
    </source>
</evidence>
<keyword evidence="2" id="KW-0418">Kinase</keyword>
<evidence type="ECO:0000259" key="1">
    <source>
        <dbReference type="Pfam" id="PF07714"/>
    </source>
</evidence>
<dbReference type="InterPro" id="IPR011009">
    <property type="entry name" value="Kinase-like_dom_sf"/>
</dbReference>
<dbReference type="Pfam" id="PF07714">
    <property type="entry name" value="PK_Tyr_Ser-Thr"/>
    <property type="match status" value="1"/>
</dbReference>
<gene>
    <name evidence="2" type="ORF">KK1_035799</name>
</gene>
<dbReference type="STRING" id="3821.A0A151RJN3"/>
<reference evidence="2" key="1">
    <citation type="journal article" date="2012" name="Nat. Biotechnol.">
        <title>Draft genome sequence of pigeonpea (Cajanus cajan), an orphan legume crop of resource-poor farmers.</title>
        <authorList>
            <person name="Varshney R.K."/>
            <person name="Chen W."/>
            <person name="Li Y."/>
            <person name="Bharti A.K."/>
            <person name="Saxena R.K."/>
            <person name="Schlueter J.A."/>
            <person name="Donoghue M.T."/>
            <person name="Azam S."/>
            <person name="Fan G."/>
            <person name="Whaley A.M."/>
            <person name="Farmer A.D."/>
            <person name="Sheridan J."/>
            <person name="Iwata A."/>
            <person name="Tuteja R."/>
            <person name="Penmetsa R.V."/>
            <person name="Wu W."/>
            <person name="Upadhyaya H.D."/>
            <person name="Yang S.P."/>
            <person name="Shah T."/>
            <person name="Saxena K.B."/>
            <person name="Michael T."/>
            <person name="McCombie W.R."/>
            <person name="Yang B."/>
            <person name="Zhang G."/>
            <person name="Yang H."/>
            <person name="Wang J."/>
            <person name="Spillane C."/>
            <person name="Cook D.R."/>
            <person name="May G.D."/>
            <person name="Xu X."/>
            <person name="Jackson S.A."/>
        </authorList>
    </citation>
    <scope>NUCLEOTIDE SEQUENCE [LARGE SCALE GENOMIC DNA]</scope>
</reference>
<dbReference type="Gramene" id="C.cajan_32474.t">
    <property type="protein sequence ID" value="C.cajan_32474.t"/>
    <property type="gene ID" value="C.cajan_32474"/>
</dbReference>
<proteinExistence type="predicted"/>
<dbReference type="PANTHER" id="PTHR32444">
    <property type="entry name" value="BULB-TYPE LECTIN DOMAIN-CONTAINING PROTEIN"/>
    <property type="match status" value="1"/>
</dbReference>
<dbReference type="AlphaFoldDB" id="A0A151RJN3"/>
<sequence length="310" mass="34700">MPGMKYGWNLETCLERYLSSWKSEEDPAEGEYAAKVDLRGYPQTIMLNESVKEYTSKLSHLVNQMRLYEISDEFIFLSKIFDGNINPSEISDGSISVGNFPSEIYIFLVSGGSGCLLWFNNLVDMRKFSQWGQDLYIRVPASELAGYEVEGYSLNQVLGKVRGSLRIVGGRTPQLTWLMHAKVVVSPYPAVLYLTVDLDFQVCRGKPVPNYAIPDGGSGLPIVGYISPEYAARGHFSVKSDVFSYGVIILEFVSGKKNREFSNPEHYNNLLGHVHGFYTEIDVTSEANFSLENHNQGSVIELSITSLDAR</sequence>
<dbReference type="SUPFAM" id="SSF56112">
    <property type="entry name" value="Protein kinase-like (PK-like)"/>
    <property type="match status" value="1"/>
</dbReference>
<dbReference type="EMBL" id="KQ483700">
    <property type="protein sequence ID" value="KYP42769.1"/>
    <property type="molecule type" value="Genomic_DNA"/>
</dbReference>
<dbReference type="GO" id="GO:0004672">
    <property type="term" value="F:protein kinase activity"/>
    <property type="evidence" value="ECO:0007669"/>
    <property type="project" value="InterPro"/>
</dbReference>
<keyword evidence="2" id="KW-0675">Receptor</keyword>